<dbReference type="VEuPathDB" id="PlasmoDB:PRCDC_1252500"/>
<reference evidence="1" key="2">
    <citation type="submission" date="2014-05" db="EMBL/GenBank/DDBJ databases">
        <title>The genome sequences of chimpanzee malaria parasites reveal the path to human adaptation.</title>
        <authorList>
            <person name="Otto T.D."/>
            <person name="Rayner J.C."/>
            <person name="Boehme U."/>
            <person name="Pain A."/>
            <person name="Spottiswoode N."/>
            <person name="Sanders M."/>
            <person name="Quail M."/>
            <person name="Ollomo B."/>
            <person name="Renaud F."/>
            <person name="Thomas A.W."/>
            <person name="Prugnolle F."/>
            <person name="Conway D.J."/>
            <person name="Newbold C."/>
            <person name="Berriman M."/>
        </authorList>
    </citation>
    <scope>NUCLEOTIDE SEQUENCE [LARGE SCALE GENOMIC DNA]</scope>
    <source>
        <strain evidence="1">CDC</strain>
    </source>
</reference>
<protein>
    <submittedName>
        <fullName evidence="2">Putative exported protein</fullName>
    </submittedName>
</protein>
<reference evidence="1" key="1">
    <citation type="submission" date="2014-01" db="EMBL/GenBank/DDBJ databases">
        <authorList>
            <person name="Aslett M."/>
        </authorList>
    </citation>
    <scope>NUCLEOTIDE SEQUENCE</scope>
    <source>
        <strain evidence="1">CDC</strain>
    </source>
</reference>
<evidence type="ECO:0000313" key="1">
    <source>
        <dbReference type="EMBL" id="CDO65801.1"/>
    </source>
</evidence>
<dbReference type="Proteomes" id="UP000076359">
    <property type="component" value="Unassembled WGS sequence"/>
</dbReference>
<dbReference type="GeneID" id="24532575"/>
<evidence type="ECO:0000313" key="4">
    <source>
        <dbReference type="Proteomes" id="UP000076359"/>
    </source>
</evidence>
<keyword evidence="3" id="KW-1185">Reference proteome</keyword>
<name>A0A060RX00_PLARE</name>
<accession>A0A060RX00</accession>
<gene>
    <name evidence="1" type="ORF">PRCDC_1252500</name>
    <name evidence="2" type="ORF">PRSY57_0018500</name>
</gene>
<evidence type="ECO:0000313" key="3">
    <source>
        <dbReference type="Proteomes" id="UP000027581"/>
    </source>
</evidence>
<reference evidence="2 4" key="3">
    <citation type="journal article" date="2016" name="Nat. Commun.">
        <title>Genomes of cryptic chimpanzee Plasmodium species reveal key evolutionary events leading to human malaria.</title>
        <authorList>
            <person name="Sundararaman S.A."/>
            <person name="Plenderleith L.J."/>
            <person name="Liu W."/>
            <person name="Loy D.E."/>
            <person name="Learn G.H."/>
            <person name="Li Y."/>
            <person name="Shaw K.S."/>
            <person name="Ayouba A."/>
            <person name="Peeters M."/>
            <person name="Speede S."/>
            <person name="Shaw G.M."/>
            <person name="Bushman F.D."/>
            <person name="Brisson D."/>
            <person name="Rayner J.C."/>
            <person name="Sharp P.M."/>
            <person name="Hahn B.H."/>
        </authorList>
    </citation>
    <scope>NUCLEOTIDE SEQUENCE [LARGE SCALE GENOMIC DNA]</scope>
    <source>
        <strain evidence="2 4">SY57</strain>
    </source>
</reference>
<dbReference type="AlphaFoldDB" id="A0A060RX00"/>
<dbReference type="KEGG" id="prei:PRSY57_0018500"/>
<dbReference type="InterPro" id="IPR006526">
    <property type="entry name" value="Export_prot_PHISTa/b/c"/>
</dbReference>
<dbReference type="RefSeq" id="XP_012764388.1">
    <property type="nucleotide sequence ID" value="XM_012908934.1"/>
</dbReference>
<organism evidence="1 3">
    <name type="scientific">Plasmodium reichenowi</name>
    <dbReference type="NCBI Taxonomy" id="5854"/>
    <lineage>
        <taxon>Eukaryota</taxon>
        <taxon>Sar</taxon>
        <taxon>Alveolata</taxon>
        <taxon>Apicomplexa</taxon>
        <taxon>Aconoidasida</taxon>
        <taxon>Haemosporida</taxon>
        <taxon>Plasmodiidae</taxon>
        <taxon>Plasmodium</taxon>
        <taxon>Plasmodium (Laverania)</taxon>
    </lineage>
</organism>
<evidence type="ECO:0000313" key="2">
    <source>
        <dbReference type="EMBL" id="KYN93190.1"/>
    </source>
</evidence>
<sequence length="178" mass="21158">MHIYFYYNIYDNYKNSNFVLATCNNSNSRNLSKVMRKNNLILNDGKVRNNVSANRYNSKHMRSSHIRKEEHKDEIDEKKKFNNKNLEKTNNKKNNYSIINMNHCILSKILTRGELYHALNGVEEFTSRIDLFNIWNQELGINSDTVDILMEDLSLHLYNDLCHFDYVTLRDNESCHDV</sequence>
<dbReference type="NCBIfam" id="TIGR01639">
    <property type="entry name" value="P_fal_TIGR01639"/>
    <property type="match status" value="1"/>
</dbReference>
<dbReference type="Proteomes" id="UP000027581">
    <property type="component" value="Unassembled WGS sequence"/>
</dbReference>
<dbReference type="EMBL" id="LVLA01000245">
    <property type="protein sequence ID" value="KYN93190.1"/>
    <property type="molecule type" value="Genomic_DNA"/>
</dbReference>
<dbReference type="EMBL" id="HG810773">
    <property type="protein sequence ID" value="CDO65801.1"/>
    <property type="molecule type" value="Genomic_DNA"/>
</dbReference>
<proteinExistence type="predicted"/>